<organism evidence="1 2">
    <name type="scientific">Mesorhizobium shonense</name>
    <dbReference type="NCBI Taxonomy" id="1209948"/>
    <lineage>
        <taxon>Bacteria</taxon>
        <taxon>Pseudomonadati</taxon>
        <taxon>Pseudomonadota</taxon>
        <taxon>Alphaproteobacteria</taxon>
        <taxon>Hyphomicrobiales</taxon>
        <taxon>Phyllobacteriaceae</taxon>
        <taxon>Mesorhizobium</taxon>
    </lineage>
</organism>
<comment type="caution">
    <text evidence="1">The sequence shown here is derived from an EMBL/GenBank/DDBJ whole genome shotgun (WGS) entry which is preliminary data.</text>
</comment>
<dbReference type="EMBL" id="JBEPLM010000001">
    <property type="protein sequence ID" value="MET3590697.1"/>
    <property type="molecule type" value="Genomic_DNA"/>
</dbReference>
<name>A0ABV2HJG7_9HYPH</name>
<gene>
    <name evidence="1" type="ORF">ABID26_000076</name>
</gene>
<accession>A0ABV2HJG7</accession>
<keyword evidence="2" id="KW-1185">Reference proteome</keyword>
<protein>
    <submittedName>
        <fullName evidence="1">Uncharacterized protein</fullName>
    </submittedName>
</protein>
<sequence length="64" mass="6480">MAAKRPEGVGPTGLDMLLPIEVGAPREATPSVAFGDISPSRGEIGGTIAKNLLLTVGLAKPRPS</sequence>
<evidence type="ECO:0000313" key="1">
    <source>
        <dbReference type="EMBL" id="MET3590697.1"/>
    </source>
</evidence>
<proteinExistence type="predicted"/>
<reference evidence="1 2" key="1">
    <citation type="submission" date="2024-06" db="EMBL/GenBank/DDBJ databases">
        <title>Genomic Encyclopedia of Type Strains, Phase IV (KMG-IV): sequencing the most valuable type-strain genomes for metagenomic binning, comparative biology and taxonomic classification.</title>
        <authorList>
            <person name="Goeker M."/>
        </authorList>
    </citation>
    <scope>NUCLEOTIDE SEQUENCE [LARGE SCALE GENOMIC DNA]</scope>
    <source>
        <strain evidence="1 2">DSM 29846</strain>
    </source>
</reference>
<evidence type="ECO:0000313" key="2">
    <source>
        <dbReference type="Proteomes" id="UP001549036"/>
    </source>
</evidence>
<dbReference type="Proteomes" id="UP001549036">
    <property type="component" value="Unassembled WGS sequence"/>
</dbReference>